<dbReference type="GO" id="GO:0003824">
    <property type="term" value="F:catalytic activity"/>
    <property type="evidence" value="ECO:0007669"/>
    <property type="project" value="InterPro"/>
</dbReference>
<evidence type="ECO:0000313" key="7">
    <source>
        <dbReference type="Proteomes" id="UP001198983"/>
    </source>
</evidence>
<sequence>MKQELHLKRMAILITSKCTLKCKLCLSYSPYYEPQRHADLDYLERAFKSFFSMVDSVDIFTLSGGEPLMHPHLVDIYKMLFLYENQINKSVDMVINSTLLLKDDLLDFLELKKDKIKIILSDYGNGLSPKIDENIELLKKRNIVYRISRFNGDNLYYDGWIDFTDHSIKWNTVEERDSNASKCMQRVGKYFIINEGEIHCCSRGFWRSYNNIIPMIKGEYVDLLNDDISVEEKQKDLRTMISLPSSESCSRCPGFSNDLPRHYPAEQL</sequence>
<dbReference type="InterPro" id="IPR007197">
    <property type="entry name" value="rSAM"/>
</dbReference>
<keyword evidence="1" id="KW-0949">S-adenosyl-L-methionine</keyword>
<evidence type="ECO:0000259" key="5">
    <source>
        <dbReference type="Pfam" id="PF04055"/>
    </source>
</evidence>
<dbReference type="PANTHER" id="PTHR11228">
    <property type="entry name" value="RADICAL SAM DOMAIN PROTEIN"/>
    <property type="match status" value="1"/>
</dbReference>
<dbReference type="Pfam" id="PF04055">
    <property type="entry name" value="Radical_SAM"/>
    <property type="match status" value="1"/>
</dbReference>
<dbReference type="GO" id="GO:0051536">
    <property type="term" value="F:iron-sulfur cluster binding"/>
    <property type="evidence" value="ECO:0007669"/>
    <property type="project" value="UniProtKB-KW"/>
</dbReference>
<evidence type="ECO:0000256" key="4">
    <source>
        <dbReference type="ARBA" id="ARBA00023014"/>
    </source>
</evidence>
<dbReference type="KEGG" id="tem:JW646_03710"/>
<keyword evidence="4" id="KW-0411">Iron-sulfur</keyword>
<proteinExistence type="predicted"/>
<dbReference type="PANTHER" id="PTHR11228:SF7">
    <property type="entry name" value="PQQA PEPTIDE CYCLASE"/>
    <property type="match status" value="1"/>
</dbReference>
<keyword evidence="2" id="KW-0479">Metal-binding</keyword>
<keyword evidence="3" id="KW-0408">Iron</keyword>
<dbReference type="RefSeq" id="WP_228416642.1">
    <property type="nucleotide sequence ID" value="NZ_CP081135.1"/>
</dbReference>
<feature type="domain" description="Radical SAM core" evidence="5">
    <location>
        <begin position="13"/>
        <end position="118"/>
    </location>
</feature>
<evidence type="ECO:0000256" key="2">
    <source>
        <dbReference type="ARBA" id="ARBA00022723"/>
    </source>
</evidence>
<dbReference type="AlphaFoldDB" id="A0AAX2ZHQ3"/>
<accession>A0AAX2ZHQ3</accession>
<reference evidence="6 7" key="1">
    <citation type="journal article" date="2023" name="Int. J. Syst. Evol. Microbiol.">
        <title>Terrisporobacter hibernicus sp. nov., isolated from bovine faeces in Northern Ireland.</title>
        <authorList>
            <person name="Mitchell M."/>
            <person name="Nguyen S.V."/>
            <person name="Connor M."/>
            <person name="Fairley D.J."/>
            <person name="Donoghue O."/>
            <person name="Marshall H."/>
            <person name="Koolman L."/>
            <person name="McMullan G."/>
            <person name="Schaffer K.E."/>
            <person name="McGrath J.W."/>
            <person name="Fanning S."/>
        </authorList>
    </citation>
    <scope>NUCLEOTIDE SEQUENCE [LARGE SCALE GENOMIC DNA]</scope>
    <source>
        <strain evidence="6 7">MCA3</strain>
    </source>
</reference>
<gene>
    <name evidence="6" type="ORF">JW646_03710</name>
</gene>
<dbReference type="SUPFAM" id="SSF102114">
    <property type="entry name" value="Radical SAM enzymes"/>
    <property type="match status" value="1"/>
</dbReference>
<organism evidence="6 7">
    <name type="scientific">Terrisporobacter hibernicus</name>
    <dbReference type="NCBI Taxonomy" id="2813371"/>
    <lineage>
        <taxon>Bacteria</taxon>
        <taxon>Bacillati</taxon>
        <taxon>Bacillota</taxon>
        <taxon>Clostridia</taxon>
        <taxon>Peptostreptococcales</taxon>
        <taxon>Peptostreptococcaceae</taxon>
        <taxon>Terrisporobacter</taxon>
    </lineage>
</organism>
<dbReference type="GO" id="GO:0046872">
    <property type="term" value="F:metal ion binding"/>
    <property type="evidence" value="ECO:0007669"/>
    <property type="project" value="UniProtKB-KW"/>
</dbReference>
<dbReference type="InterPro" id="IPR058240">
    <property type="entry name" value="rSAM_sf"/>
</dbReference>
<dbReference type="SFLD" id="SFLDS00029">
    <property type="entry name" value="Radical_SAM"/>
    <property type="match status" value="1"/>
</dbReference>
<name>A0AAX2ZHQ3_9FIRM</name>
<dbReference type="Gene3D" id="3.20.20.70">
    <property type="entry name" value="Aldolase class I"/>
    <property type="match status" value="1"/>
</dbReference>
<protein>
    <submittedName>
        <fullName evidence="6">Radical SAM protein</fullName>
    </submittedName>
</protein>
<keyword evidence="7" id="KW-1185">Reference proteome</keyword>
<evidence type="ECO:0000313" key="6">
    <source>
        <dbReference type="EMBL" id="UEL48571.1"/>
    </source>
</evidence>
<dbReference type="InterPro" id="IPR013785">
    <property type="entry name" value="Aldolase_TIM"/>
</dbReference>
<dbReference type="Proteomes" id="UP001198983">
    <property type="component" value="Chromosome"/>
</dbReference>
<evidence type="ECO:0000256" key="1">
    <source>
        <dbReference type="ARBA" id="ARBA00022691"/>
    </source>
</evidence>
<dbReference type="EMBL" id="CP081135">
    <property type="protein sequence ID" value="UEL48571.1"/>
    <property type="molecule type" value="Genomic_DNA"/>
</dbReference>
<evidence type="ECO:0000256" key="3">
    <source>
        <dbReference type="ARBA" id="ARBA00023004"/>
    </source>
</evidence>
<dbReference type="InterPro" id="IPR050377">
    <property type="entry name" value="Radical_SAM_PqqE_MftC-like"/>
</dbReference>